<feature type="transmembrane region" description="Helical" evidence="1">
    <location>
        <begin position="38"/>
        <end position="58"/>
    </location>
</feature>
<dbReference type="EMBL" id="WUUS01000008">
    <property type="protein sequence ID" value="MXR42246.1"/>
    <property type="molecule type" value="Genomic_DNA"/>
</dbReference>
<comment type="caution">
    <text evidence="2">The sequence shown here is derived from an EMBL/GenBank/DDBJ whole genome shotgun (WGS) entry which is preliminary data.</text>
</comment>
<keyword evidence="1" id="KW-0472">Membrane</keyword>
<dbReference type="AlphaFoldDB" id="A0A6B0SXI2"/>
<feature type="transmembrane region" description="Helical" evidence="1">
    <location>
        <begin position="185"/>
        <end position="203"/>
    </location>
</feature>
<feature type="transmembrane region" description="Helical" evidence="1">
    <location>
        <begin position="215"/>
        <end position="234"/>
    </location>
</feature>
<accession>A0A6B0SXI2</accession>
<evidence type="ECO:0000313" key="3">
    <source>
        <dbReference type="Proteomes" id="UP000437065"/>
    </source>
</evidence>
<evidence type="ECO:0000256" key="1">
    <source>
        <dbReference type="SAM" id="Phobius"/>
    </source>
</evidence>
<feature type="transmembrane region" description="Helical" evidence="1">
    <location>
        <begin position="339"/>
        <end position="357"/>
    </location>
</feature>
<dbReference type="OrthoDB" id="206316at2157"/>
<feature type="transmembrane region" description="Helical" evidence="1">
    <location>
        <begin position="103"/>
        <end position="121"/>
    </location>
</feature>
<feature type="transmembrane region" description="Helical" evidence="1">
    <location>
        <begin position="271"/>
        <end position="296"/>
    </location>
</feature>
<feature type="transmembrane region" description="Helical" evidence="1">
    <location>
        <begin position="145"/>
        <end position="165"/>
    </location>
</feature>
<proteinExistence type="predicted"/>
<feature type="transmembrane region" description="Helical" evidence="1">
    <location>
        <begin position="240"/>
        <end position="259"/>
    </location>
</feature>
<organism evidence="2 3">
    <name type="scientific">Halobaculum saliterrae</name>
    <dbReference type="NCBI Taxonomy" id="2073113"/>
    <lineage>
        <taxon>Archaea</taxon>
        <taxon>Methanobacteriati</taxon>
        <taxon>Methanobacteriota</taxon>
        <taxon>Stenosarchaea group</taxon>
        <taxon>Halobacteria</taxon>
        <taxon>Halobacteriales</taxon>
        <taxon>Haloferacaceae</taxon>
        <taxon>Halobaculum</taxon>
    </lineage>
</organism>
<keyword evidence="3" id="KW-1185">Reference proteome</keyword>
<feature type="transmembrane region" description="Helical" evidence="1">
    <location>
        <begin position="308"/>
        <end position="327"/>
    </location>
</feature>
<dbReference type="RefSeq" id="WP_159668164.1">
    <property type="nucleotide sequence ID" value="NZ_WUUS01000008.1"/>
</dbReference>
<feature type="transmembrane region" description="Helical" evidence="1">
    <location>
        <begin position="70"/>
        <end position="91"/>
    </location>
</feature>
<reference evidence="2 3" key="1">
    <citation type="submission" date="2019-12" db="EMBL/GenBank/DDBJ databases">
        <title>Isolation and characterization of three novel carbon monoxide-oxidizing members of Halobacteria from salione crusts and soils.</title>
        <authorList>
            <person name="Myers M.R."/>
            <person name="King G.M."/>
        </authorList>
    </citation>
    <scope>NUCLEOTIDE SEQUENCE [LARGE SCALE GENOMIC DNA]</scope>
    <source>
        <strain evidence="2 3">WSA2</strain>
    </source>
</reference>
<name>A0A6B0SXI2_9EURY</name>
<gene>
    <name evidence="2" type="ORF">GRX01_12970</name>
</gene>
<sequence length="395" mass="40717">MVTGGGGRWPRRFLLVSAGYLLSWRVGALVGVPVRAEVTVALLGFVFHTVFGMGYLLIPSYFERVLDATWPPAVHLGLTGFGTATLAAASIREGPRLLEPLGAAAWTLGVAVFLATILWTVRDNLTGGETGTAAGKREFRWVDRYANPFVLVSLGYVLIGTWELLAGTTPLPGLTDGYAPRVTHLLAGGGATLLLLALGARLAPRFLGVPAPRRVVGVVLPAGALGPALLANGLGGGLSLVVGALAEATAVVGFAGLYARSFVRSERRTVGLTAVLGGLTCGVTGVVIGLSFAFGGIATERIVAHRQLMLLGFLGVTIVGFAMQFFPPTAGRFRGANDASAWLGVAALCGGLVWIVAGTLGGVHVAVTVGHALALAGAVVYSYLIVRSLRTVASR</sequence>
<feature type="transmembrane region" description="Helical" evidence="1">
    <location>
        <begin position="12"/>
        <end position="32"/>
    </location>
</feature>
<protein>
    <submittedName>
        <fullName evidence="2">Uncharacterized protein</fullName>
    </submittedName>
</protein>
<feature type="transmembrane region" description="Helical" evidence="1">
    <location>
        <begin position="363"/>
        <end position="386"/>
    </location>
</feature>
<keyword evidence="1" id="KW-0812">Transmembrane</keyword>
<evidence type="ECO:0000313" key="2">
    <source>
        <dbReference type="EMBL" id="MXR42246.1"/>
    </source>
</evidence>
<dbReference type="Proteomes" id="UP000437065">
    <property type="component" value="Unassembled WGS sequence"/>
</dbReference>
<keyword evidence="1" id="KW-1133">Transmembrane helix</keyword>